<dbReference type="Gene3D" id="3.10.450.160">
    <property type="entry name" value="inner membrane protein cigr"/>
    <property type="match status" value="1"/>
</dbReference>
<sequence>MVIASPSQARQDEHGNGNNGHSSHQNDYRDDHDRDRSRYEERGRDRDVRPYDRIEEDLIRRIFRDHRDLVQRGDSLPPGIRKNLARGKPLPPGIARQLDPRLESRLPHYDGYEWRQIDDDVVLANITTGIIESIIYNVLD</sequence>
<evidence type="ECO:0000313" key="3">
    <source>
        <dbReference type="Proteomes" id="UP000243451"/>
    </source>
</evidence>
<dbReference type="Pfam" id="PF11776">
    <property type="entry name" value="RcnB"/>
    <property type="match status" value="1"/>
</dbReference>
<evidence type="ECO:0000313" key="2">
    <source>
        <dbReference type="EMBL" id="POB03655.1"/>
    </source>
</evidence>
<accession>A0A2P4EVK5</accession>
<evidence type="ECO:0008006" key="4">
    <source>
        <dbReference type="Google" id="ProtNLM"/>
    </source>
</evidence>
<name>A0A2P4EVK5_9GAMM</name>
<keyword evidence="3" id="KW-1185">Reference proteome</keyword>
<organism evidence="2 3">
    <name type="scientific">Halopseudomonas oceani</name>
    <dbReference type="NCBI Taxonomy" id="1708783"/>
    <lineage>
        <taxon>Bacteria</taxon>
        <taxon>Pseudomonadati</taxon>
        <taxon>Pseudomonadota</taxon>
        <taxon>Gammaproteobacteria</taxon>
        <taxon>Pseudomonadales</taxon>
        <taxon>Pseudomonadaceae</taxon>
        <taxon>Halopseudomonas</taxon>
    </lineage>
</organism>
<reference evidence="2 3" key="1">
    <citation type="submission" date="2018-01" db="EMBL/GenBank/DDBJ databases">
        <title>Draft genome of the type strain Pseudomonas oceani DSM 100277 isolated from the deep water in Okinawa trough, northwestern Pacific Ocean.</title>
        <authorList>
            <person name="Gomila M."/>
            <person name="Mulet M."/>
            <person name="Garcia-Valdes E."/>
            <person name="Lalucat J."/>
        </authorList>
    </citation>
    <scope>NUCLEOTIDE SEQUENCE [LARGE SCALE GENOMIC DNA]</scope>
    <source>
        <strain evidence="2 3">DSM 100277</strain>
    </source>
</reference>
<dbReference type="NCBIfam" id="NF040487">
    <property type="entry name" value="T3SS_CigR_fam"/>
    <property type="match status" value="1"/>
</dbReference>
<dbReference type="InterPro" id="IPR024572">
    <property type="entry name" value="RcnB"/>
</dbReference>
<protein>
    <recommendedName>
        <fullName evidence="4">RcnB family protein</fullName>
    </recommendedName>
</protein>
<feature type="compositionally biased region" description="Basic and acidic residues" evidence="1">
    <location>
        <begin position="24"/>
        <end position="47"/>
    </location>
</feature>
<feature type="region of interest" description="Disordered" evidence="1">
    <location>
        <begin position="71"/>
        <end position="96"/>
    </location>
</feature>
<dbReference type="EMBL" id="PPSK01000007">
    <property type="protein sequence ID" value="POB03655.1"/>
    <property type="molecule type" value="Genomic_DNA"/>
</dbReference>
<proteinExistence type="predicted"/>
<feature type="region of interest" description="Disordered" evidence="1">
    <location>
        <begin position="1"/>
        <end position="47"/>
    </location>
</feature>
<evidence type="ECO:0000256" key="1">
    <source>
        <dbReference type="SAM" id="MobiDB-lite"/>
    </source>
</evidence>
<dbReference type="Proteomes" id="UP000243451">
    <property type="component" value="Unassembled WGS sequence"/>
</dbReference>
<dbReference type="OrthoDB" id="6433631at2"/>
<gene>
    <name evidence="2" type="ORF">C1949_09265</name>
</gene>
<comment type="caution">
    <text evidence="2">The sequence shown here is derived from an EMBL/GenBank/DDBJ whole genome shotgun (WGS) entry which is preliminary data.</text>
</comment>
<dbReference type="AlphaFoldDB" id="A0A2P4EVK5"/>